<dbReference type="PROSITE" id="PS00645">
    <property type="entry name" value="COMPLEX1_51K_2"/>
    <property type="match status" value="1"/>
</dbReference>
<reference evidence="8 9" key="1">
    <citation type="submission" date="2020-08" db="EMBL/GenBank/DDBJ databases">
        <title>Whole-Genome Sequence of French Clinical Streptomyces mexicanus Strain Q0842.</title>
        <authorList>
            <person name="Boxberger M."/>
            <person name="La Scola B."/>
        </authorList>
    </citation>
    <scope>NUCLEOTIDE SEQUENCE [LARGE SCALE GENOMIC DNA]</scope>
    <source>
        <strain evidence="8 9">Marseille-Q0842</strain>
    </source>
</reference>
<dbReference type="SUPFAM" id="SSF140490">
    <property type="entry name" value="Nqo1C-terminal domain-like"/>
    <property type="match status" value="1"/>
</dbReference>
<keyword evidence="2" id="KW-0004">4Fe-4S</keyword>
<keyword evidence="3" id="KW-0479">Metal-binding</keyword>
<dbReference type="Gene3D" id="3.40.50.11540">
    <property type="entry name" value="NADH-ubiquinone oxidoreductase 51kDa subunit"/>
    <property type="match status" value="1"/>
</dbReference>
<evidence type="ECO:0000256" key="5">
    <source>
        <dbReference type="ARBA" id="ARBA00023014"/>
    </source>
</evidence>
<dbReference type="GO" id="GO:0051539">
    <property type="term" value="F:4 iron, 4 sulfur cluster binding"/>
    <property type="evidence" value="ECO:0007669"/>
    <property type="project" value="UniProtKB-KW"/>
</dbReference>
<comment type="caution">
    <text evidence="8">The sequence shown here is derived from an EMBL/GenBank/DDBJ whole genome shotgun (WGS) entry which is preliminary data.</text>
</comment>
<keyword evidence="5" id="KW-0411">Iron-sulfur</keyword>
<dbReference type="InterPro" id="IPR019575">
    <property type="entry name" value="Nuop51_4Fe4S-bd"/>
</dbReference>
<dbReference type="InterPro" id="IPR019554">
    <property type="entry name" value="Soluble_ligand-bd"/>
</dbReference>
<dbReference type="Pfam" id="PF10531">
    <property type="entry name" value="SLBB"/>
    <property type="match status" value="1"/>
</dbReference>
<dbReference type="GO" id="GO:0010181">
    <property type="term" value="F:FMN binding"/>
    <property type="evidence" value="ECO:0007669"/>
    <property type="project" value="InterPro"/>
</dbReference>
<dbReference type="Gene3D" id="1.10.10.1590">
    <property type="entry name" value="NADH-quinone oxidoreductase subunit E"/>
    <property type="match status" value="1"/>
</dbReference>
<dbReference type="Gene3D" id="3.40.30.10">
    <property type="entry name" value="Glutaredoxin"/>
    <property type="match status" value="1"/>
</dbReference>
<dbReference type="OrthoDB" id="9805533at2"/>
<dbReference type="GO" id="GO:0008137">
    <property type="term" value="F:NADH dehydrogenase (ubiquinone) activity"/>
    <property type="evidence" value="ECO:0007669"/>
    <property type="project" value="InterPro"/>
</dbReference>
<feature type="region of interest" description="Disordered" evidence="6">
    <location>
        <begin position="1"/>
        <end position="33"/>
    </location>
</feature>
<sequence>MDLHFGDSKPTDDERAAVDALLGPPESSWEGADRSDRDLRWARGGRAARDRRELLLPGLHAINDRVGWISPGALDYLCRRLTVPPAEAYGVATFYAMFSVRPRPATVLHVCTDLACQAAGAEQVCAQVESRLGPGSGVHVERSPCLGLCERAPAALAIRAGDPVRTAVAAPADAAAAVLAATAPDAAPEEPPVTHAAPQAGQAGLLLLGRVGTVDPESLDDYRAHGGYTALRRAFALGPAGVIREVTDAGLLGRGGAAFPTGRKWQATASQPDRPHYLVCNADESEPGTFKDRVLMEGDPYALIEAMTIAGYATGAHRGYLYLRGEYPRALRRLEHAVAQARARGLLGDDVLGQGYAFDIEIRRGAGAYICGEETALFNSLEGRRGEPRSKPPFPVEKGLFGKPTVANNVETLVNVLPILTLGAQAYAAIGTGRSTGPKLFCVSGSVERPGVYELPFGATLGELLERAGVREGLRAVLLGGAAGTFVRPDELDIPLTFEGTREAGTTLGSGVVMAIDDSVPLPRLLLRIARFFREESCGQCVPCRVGTVRQEEALRRLAERTGAGAADDVALLREVGRAMRDASICGLGQTAWNAVESAIDRLGAYT</sequence>
<dbReference type="AlphaFoldDB" id="A0A7X1HYN1"/>
<comment type="similarity">
    <text evidence="1">Belongs to the complex I 51 kDa subunit family.</text>
</comment>
<dbReference type="Gene3D" id="3.10.20.600">
    <property type="match status" value="1"/>
</dbReference>
<evidence type="ECO:0000256" key="3">
    <source>
        <dbReference type="ARBA" id="ARBA00022723"/>
    </source>
</evidence>
<proteinExistence type="inferred from homology"/>
<dbReference type="Gene3D" id="6.10.250.1450">
    <property type="match status" value="1"/>
</dbReference>
<keyword evidence="9" id="KW-1185">Reference proteome</keyword>
<feature type="domain" description="NADH-ubiquinone oxidoreductase 51kDa subunit iron-sulphur binding" evidence="7">
    <location>
        <begin position="523"/>
        <end position="570"/>
    </location>
</feature>
<feature type="compositionally biased region" description="Basic and acidic residues" evidence="6">
    <location>
        <begin position="1"/>
        <end position="17"/>
    </location>
</feature>
<dbReference type="PANTHER" id="PTHR43578:SF3">
    <property type="entry name" value="NADH-QUINONE OXIDOREDUCTASE SUBUNIT F"/>
    <property type="match status" value="1"/>
</dbReference>
<dbReference type="Pfam" id="PF01512">
    <property type="entry name" value="Complex1_51K"/>
    <property type="match status" value="1"/>
</dbReference>
<dbReference type="InterPro" id="IPR037225">
    <property type="entry name" value="Nuo51_FMN-bd_sf"/>
</dbReference>
<dbReference type="InterPro" id="IPR037207">
    <property type="entry name" value="Nuop51_4Fe4S-bd_sf"/>
</dbReference>
<evidence type="ECO:0000256" key="1">
    <source>
        <dbReference type="ARBA" id="ARBA00007523"/>
    </source>
</evidence>
<name>A0A7X1HYN1_9ACTN</name>
<dbReference type="Pfam" id="PF01257">
    <property type="entry name" value="2Fe-2S_thioredx"/>
    <property type="match status" value="1"/>
</dbReference>
<evidence type="ECO:0000259" key="7">
    <source>
        <dbReference type="SMART" id="SM00928"/>
    </source>
</evidence>
<dbReference type="Pfam" id="PF10589">
    <property type="entry name" value="NADH_4Fe-4S"/>
    <property type="match status" value="1"/>
</dbReference>
<keyword evidence="4" id="KW-0408">Iron</keyword>
<dbReference type="RefSeq" id="WP_159663377.1">
    <property type="nucleotide sequence ID" value="NZ_JACMHY010000003.1"/>
</dbReference>
<dbReference type="SMART" id="SM00928">
    <property type="entry name" value="NADH_4Fe-4S"/>
    <property type="match status" value="1"/>
</dbReference>
<dbReference type="InterPro" id="IPR036249">
    <property type="entry name" value="Thioredoxin-like_sf"/>
</dbReference>
<dbReference type="InterPro" id="IPR011538">
    <property type="entry name" value="Nuo51_FMN-bd"/>
</dbReference>
<dbReference type="Gene3D" id="1.20.1440.230">
    <property type="entry name" value="NADH-ubiquinone oxidoreductase 51kDa subunit, iron-sulphur binding domain"/>
    <property type="match status" value="1"/>
</dbReference>
<evidence type="ECO:0000256" key="6">
    <source>
        <dbReference type="SAM" id="MobiDB-lite"/>
    </source>
</evidence>
<gene>
    <name evidence="8" type="ORF">H1R13_10105</name>
</gene>
<accession>A0A7X1HYN1</accession>
<evidence type="ECO:0000313" key="8">
    <source>
        <dbReference type="EMBL" id="MBC2865341.1"/>
    </source>
</evidence>
<dbReference type="GO" id="GO:0046872">
    <property type="term" value="F:metal ion binding"/>
    <property type="evidence" value="ECO:0007669"/>
    <property type="project" value="UniProtKB-KW"/>
</dbReference>
<dbReference type="SUPFAM" id="SSF52833">
    <property type="entry name" value="Thioredoxin-like"/>
    <property type="match status" value="1"/>
</dbReference>
<dbReference type="SUPFAM" id="SSF142019">
    <property type="entry name" value="Nqo1 FMN-binding domain-like"/>
    <property type="match status" value="1"/>
</dbReference>
<dbReference type="SUPFAM" id="SSF142984">
    <property type="entry name" value="Nqo1 middle domain-like"/>
    <property type="match status" value="1"/>
</dbReference>
<dbReference type="FunFam" id="3.40.50.11540:FF:000001">
    <property type="entry name" value="NADH dehydrogenase [ubiquinone] flavoprotein 1, mitochondrial"/>
    <property type="match status" value="1"/>
</dbReference>
<dbReference type="InterPro" id="IPR041921">
    <property type="entry name" value="NuoE_N"/>
</dbReference>
<evidence type="ECO:0000313" key="9">
    <source>
        <dbReference type="Proteomes" id="UP000517694"/>
    </source>
</evidence>
<dbReference type="PANTHER" id="PTHR43578">
    <property type="entry name" value="NADH-QUINONE OXIDOREDUCTASE SUBUNIT F"/>
    <property type="match status" value="1"/>
</dbReference>
<dbReference type="Proteomes" id="UP000517694">
    <property type="component" value="Unassembled WGS sequence"/>
</dbReference>
<organism evidence="8 9">
    <name type="scientific">Streptomyces mexicanus</name>
    <dbReference type="NCBI Taxonomy" id="178566"/>
    <lineage>
        <taxon>Bacteria</taxon>
        <taxon>Bacillati</taxon>
        <taxon>Actinomycetota</taxon>
        <taxon>Actinomycetes</taxon>
        <taxon>Kitasatosporales</taxon>
        <taxon>Streptomycetaceae</taxon>
        <taxon>Streptomyces</taxon>
    </lineage>
</organism>
<dbReference type="InterPro" id="IPR001949">
    <property type="entry name" value="NADH-UbQ_OxRdtase_51kDa_CS"/>
</dbReference>
<dbReference type="EMBL" id="JACMHY010000003">
    <property type="protein sequence ID" value="MBC2865341.1"/>
    <property type="molecule type" value="Genomic_DNA"/>
</dbReference>
<evidence type="ECO:0000256" key="2">
    <source>
        <dbReference type="ARBA" id="ARBA00022485"/>
    </source>
</evidence>
<protein>
    <submittedName>
        <fullName evidence="8">NAD(P)H-dependent oxidoreductase subunit E</fullName>
    </submittedName>
</protein>
<evidence type="ECO:0000256" key="4">
    <source>
        <dbReference type="ARBA" id="ARBA00023004"/>
    </source>
</evidence>